<evidence type="ECO:0000256" key="3">
    <source>
        <dbReference type="ARBA" id="ARBA00022692"/>
    </source>
</evidence>
<dbReference type="GO" id="GO:0005384">
    <property type="term" value="F:manganese ion transmembrane transporter activity"/>
    <property type="evidence" value="ECO:0007669"/>
    <property type="project" value="TreeGrafter"/>
</dbReference>
<dbReference type="PANTHER" id="PTHR12608:SF1">
    <property type="entry name" value="TRANSMEMBRANE PROTEIN 165"/>
    <property type="match status" value="1"/>
</dbReference>
<dbReference type="AlphaFoldDB" id="A0A915CH04"/>
<reference evidence="9" key="1">
    <citation type="submission" date="2022-11" db="UniProtKB">
        <authorList>
            <consortium name="WormBaseParasite"/>
        </authorList>
    </citation>
    <scope>IDENTIFICATION</scope>
</reference>
<evidence type="ECO:0000256" key="7">
    <source>
        <dbReference type="SAM" id="MobiDB-lite"/>
    </source>
</evidence>
<evidence type="ECO:0000256" key="5">
    <source>
        <dbReference type="ARBA" id="ARBA00023136"/>
    </source>
</evidence>
<keyword evidence="6" id="KW-0732">Signal</keyword>
<feature type="transmembrane region" description="Helical" evidence="6">
    <location>
        <begin position="152"/>
        <end position="170"/>
    </location>
</feature>
<sequence length="214" mass="23922">MTLIVRRSPLLFTSTAFYIFCAAFCVSHNQSMENELNRSSEEELESVERGQHQLDLPIVLKEGEDLSSIVDETVANARKNETADVSFYHAILASFSVIIVSELGDKTWFIAAIMAMRHSRLTIFFGAMTALALMTALSAGLGWATQVIPRSLTFYVSSALFALFGLKMLYEGYHMSPNDGQDEYEEAQAEVHKKQLLRDTERASEMESGSTSRK</sequence>
<feature type="chain" id="PRO_5038164907" description="GDT1 family protein" evidence="6">
    <location>
        <begin position="24"/>
        <end position="214"/>
    </location>
</feature>
<dbReference type="WBParaSite" id="PgR169_g009_t01">
    <property type="protein sequence ID" value="PgR169_g009_t01"/>
    <property type="gene ID" value="PgR169_g009"/>
</dbReference>
<keyword evidence="5 6" id="KW-0472">Membrane</keyword>
<evidence type="ECO:0000256" key="2">
    <source>
        <dbReference type="ARBA" id="ARBA00009190"/>
    </source>
</evidence>
<keyword evidence="3 6" id="KW-0812">Transmembrane</keyword>
<feature type="transmembrane region" description="Helical" evidence="6">
    <location>
        <begin position="123"/>
        <end position="146"/>
    </location>
</feature>
<dbReference type="GO" id="GO:0005794">
    <property type="term" value="C:Golgi apparatus"/>
    <property type="evidence" value="ECO:0007669"/>
    <property type="project" value="TreeGrafter"/>
</dbReference>
<comment type="caution">
    <text evidence="6">Lacks conserved residue(s) required for the propagation of feature annotation.</text>
</comment>
<name>A0A915CH04_PARUN</name>
<keyword evidence="4 6" id="KW-1133">Transmembrane helix</keyword>
<feature type="signal peptide" evidence="6">
    <location>
        <begin position="1"/>
        <end position="23"/>
    </location>
</feature>
<dbReference type="Pfam" id="PF01169">
    <property type="entry name" value="GDT1"/>
    <property type="match status" value="1"/>
</dbReference>
<protein>
    <recommendedName>
        <fullName evidence="6">GDT1 family protein</fullName>
    </recommendedName>
</protein>
<feature type="region of interest" description="Disordered" evidence="7">
    <location>
        <begin position="180"/>
        <end position="214"/>
    </location>
</feature>
<dbReference type="GO" id="GO:0015085">
    <property type="term" value="F:calcium ion transmembrane transporter activity"/>
    <property type="evidence" value="ECO:0007669"/>
    <property type="project" value="TreeGrafter"/>
</dbReference>
<feature type="compositionally biased region" description="Basic and acidic residues" evidence="7">
    <location>
        <begin position="189"/>
        <end position="205"/>
    </location>
</feature>
<comment type="similarity">
    <text evidence="2 6">Belongs to the GDT1 family.</text>
</comment>
<evidence type="ECO:0000313" key="8">
    <source>
        <dbReference type="Proteomes" id="UP000887569"/>
    </source>
</evidence>
<dbReference type="GO" id="GO:0032472">
    <property type="term" value="P:Golgi calcium ion transport"/>
    <property type="evidence" value="ECO:0007669"/>
    <property type="project" value="TreeGrafter"/>
</dbReference>
<comment type="subcellular location">
    <subcellularLocation>
        <location evidence="1 6">Membrane</location>
        <topology evidence="1 6">Multi-pass membrane protein</topology>
    </subcellularLocation>
</comment>
<dbReference type="Proteomes" id="UP000887569">
    <property type="component" value="Unplaced"/>
</dbReference>
<dbReference type="PANTHER" id="PTHR12608">
    <property type="entry name" value="TRANSMEMBRANE PROTEIN HTP-1 RELATED"/>
    <property type="match status" value="1"/>
</dbReference>
<organism evidence="8 9">
    <name type="scientific">Parascaris univalens</name>
    <name type="common">Nematode worm</name>
    <dbReference type="NCBI Taxonomy" id="6257"/>
    <lineage>
        <taxon>Eukaryota</taxon>
        <taxon>Metazoa</taxon>
        <taxon>Ecdysozoa</taxon>
        <taxon>Nematoda</taxon>
        <taxon>Chromadorea</taxon>
        <taxon>Rhabditida</taxon>
        <taxon>Spirurina</taxon>
        <taxon>Ascaridomorpha</taxon>
        <taxon>Ascaridoidea</taxon>
        <taxon>Ascarididae</taxon>
        <taxon>Parascaris</taxon>
    </lineage>
</organism>
<evidence type="ECO:0000313" key="9">
    <source>
        <dbReference type="WBParaSite" id="PgR169_g009_t01"/>
    </source>
</evidence>
<evidence type="ECO:0000256" key="1">
    <source>
        <dbReference type="ARBA" id="ARBA00004141"/>
    </source>
</evidence>
<keyword evidence="8" id="KW-1185">Reference proteome</keyword>
<accession>A0A915CH04</accession>
<evidence type="ECO:0000256" key="6">
    <source>
        <dbReference type="RuleBase" id="RU365102"/>
    </source>
</evidence>
<dbReference type="InterPro" id="IPR001727">
    <property type="entry name" value="GDT1-like"/>
</dbReference>
<dbReference type="GO" id="GO:0032468">
    <property type="term" value="P:Golgi calcium ion homeostasis"/>
    <property type="evidence" value="ECO:0007669"/>
    <property type="project" value="TreeGrafter"/>
</dbReference>
<dbReference type="GO" id="GO:0016020">
    <property type="term" value="C:membrane"/>
    <property type="evidence" value="ECO:0007669"/>
    <property type="project" value="UniProtKB-SubCell"/>
</dbReference>
<proteinExistence type="inferred from homology"/>
<evidence type="ECO:0000256" key="4">
    <source>
        <dbReference type="ARBA" id="ARBA00022989"/>
    </source>
</evidence>